<dbReference type="PIRSF" id="PIRSF038800">
    <property type="entry name" value="KYNU"/>
    <property type="match status" value="1"/>
</dbReference>
<dbReference type="NCBIfam" id="TIGR01814">
    <property type="entry name" value="kynureninase"/>
    <property type="match status" value="1"/>
</dbReference>
<dbReference type="InterPro" id="IPR015424">
    <property type="entry name" value="PyrdxlP-dep_Trfase"/>
</dbReference>
<evidence type="ECO:0000256" key="5">
    <source>
        <dbReference type="NCBIfam" id="TIGR01814"/>
    </source>
</evidence>
<feature type="region of interest" description="Disordered" evidence="7">
    <location>
        <begin position="1"/>
        <end position="29"/>
    </location>
</feature>
<feature type="binding site" evidence="4">
    <location>
        <position position="128"/>
    </location>
    <ligand>
        <name>pyridoxal 5'-phosphate</name>
        <dbReference type="ChEBI" id="CHEBI:597326"/>
    </ligand>
</feature>
<keyword evidence="2 4" id="KW-0378">Hydrolase</keyword>
<evidence type="ECO:0000256" key="2">
    <source>
        <dbReference type="ARBA" id="ARBA00022801"/>
    </source>
</evidence>
<dbReference type="GO" id="GO:0030429">
    <property type="term" value="F:kynureninase activity"/>
    <property type="evidence" value="ECO:0007669"/>
    <property type="project" value="UniProtKB-EC"/>
</dbReference>
<keyword evidence="3 4" id="KW-0663">Pyridoxal phosphate</keyword>
<comment type="similarity">
    <text evidence="4 6">Belongs to the kynureninase family.</text>
</comment>
<dbReference type="Pfam" id="PF22580">
    <property type="entry name" value="KYNU_C"/>
    <property type="match status" value="1"/>
</dbReference>
<comment type="catalytic activity">
    <reaction evidence="6">
        <text>3-hydroxy-L-kynurenine + H2O = 3-hydroxyanthranilate + L-alanine + H(+)</text>
        <dbReference type="Rhea" id="RHEA:25143"/>
        <dbReference type="ChEBI" id="CHEBI:15377"/>
        <dbReference type="ChEBI" id="CHEBI:15378"/>
        <dbReference type="ChEBI" id="CHEBI:36559"/>
        <dbReference type="ChEBI" id="CHEBI:57972"/>
        <dbReference type="ChEBI" id="CHEBI:58125"/>
        <dbReference type="EC" id="3.7.1.3"/>
    </reaction>
</comment>
<dbReference type="HAMAP" id="MF_01970">
    <property type="entry name" value="Kynureninase"/>
    <property type="match status" value="1"/>
</dbReference>
<dbReference type="InterPro" id="IPR015421">
    <property type="entry name" value="PyrdxlP-dep_Trfase_major"/>
</dbReference>
<comment type="pathway">
    <text evidence="4 6">Cofactor biosynthesis; NAD(+) biosynthesis; quinolinate from L-kynurenine: step 2/3.</text>
</comment>
<gene>
    <name evidence="4 8" type="primary">kynU</name>
    <name evidence="8" type="ORF">ABUW04_27010</name>
</gene>
<dbReference type="EMBL" id="JBEUKS010000010">
    <property type="protein sequence ID" value="MFC1441909.1"/>
    <property type="molecule type" value="Genomic_DNA"/>
</dbReference>
<evidence type="ECO:0000256" key="6">
    <source>
        <dbReference type="PIRNR" id="PIRNR038800"/>
    </source>
</evidence>
<evidence type="ECO:0000256" key="4">
    <source>
        <dbReference type="HAMAP-Rule" id="MF_01970"/>
    </source>
</evidence>
<comment type="cofactor">
    <cofactor evidence="4 6">
        <name>pyridoxal 5'-phosphate</name>
        <dbReference type="ChEBI" id="CHEBI:597326"/>
    </cofactor>
</comment>
<accession>A0ABV6XUH5</accession>
<feature type="binding site" evidence="4">
    <location>
        <position position="127"/>
    </location>
    <ligand>
        <name>pyridoxal 5'-phosphate</name>
        <dbReference type="ChEBI" id="CHEBI:597326"/>
    </ligand>
</feature>
<dbReference type="RefSeq" id="WP_380566894.1">
    <property type="nucleotide sequence ID" value="NZ_JBEUKS010000010.1"/>
</dbReference>
<feature type="binding site" evidence="4">
    <location>
        <position position="283"/>
    </location>
    <ligand>
        <name>pyridoxal 5'-phosphate</name>
        <dbReference type="ChEBI" id="CHEBI:597326"/>
    </ligand>
</feature>
<dbReference type="Gene3D" id="3.40.640.10">
    <property type="entry name" value="Type I PLP-dependent aspartate aminotransferase-like (Major domain)"/>
    <property type="match status" value="1"/>
</dbReference>
<comment type="pathway">
    <text evidence="4 6">Amino-acid degradation; L-kynurenine degradation; L-alanine and anthranilate from L-kynurenine: step 1/1.</text>
</comment>
<dbReference type="PANTHER" id="PTHR14084:SF0">
    <property type="entry name" value="KYNURENINASE"/>
    <property type="match status" value="1"/>
</dbReference>
<protein>
    <recommendedName>
        <fullName evidence="4 5">Kynureninase</fullName>
        <ecNumber evidence="4 5">3.7.1.3</ecNumber>
    </recommendedName>
    <alternativeName>
        <fullName evidence="4">L-kynurenine hydrolase</fullName>
    </alternativeName>
</protein>
<feature type="binding site" evidence="4">
    <location>
        <position position="309"/>
    </location>
    <ligand>
        <name>pyridoxal 5'-phosphate</name>
        <dbReference type="ChEBI" id="CHEBI:597326"/>
    </ligand>
</feature>
<comment type="function">
    <text evidence="4 6">Catalyzes the cleavage of L-kynurenine (L-Kyn) and L-3-hydroxykynurenine (L-3OHKyn) into anthranilic acid (AA) and 3-hydroxyanthranilic acid (3-OHAA), respectively.</text>
</comment>
<feature type="binding site" evidence="4">
    <location>
        <position position="228"/>
    </location>
    <ligand>
        <name>pyridoxal 5'-phosphate</name>
        <dbReference type="ChEBI" id="CHEBI:597326"/>
    </ligand>
</feature>
<comment type="caution">
    <text evidence="8">The sequence shown here is derived from an EMBL/GenBank/DDBJ whole genome shotgun (WGS) entry which is preliminary data.</text>
</comment>
<name>A0ABV6XUH5_9ACTN</name>
<dbReference type="InterPro" id="IPR015422">
    <property type="entry name" value="PyrdxlP-dep_Trfase_small"/>
</dbReference>
<evidence type="ECO:0000313" key="8">
    <source>
        <dbReference type="EMBL" id="MFC1441909.1"/>
    </source>
</evidence>
<feature type="binding site" evidence="4">
    <location>
        <position position="231"/>
    </location>
    <ligand>
        <name>pyridoxal 5'-phosphate</name>
        <dbReference type="ChEBI" id="CHEBI:597326"/>
    </ligand>
</feature>
<sequence>MTSDRPDATVDIADPDVIGPDAIGPDAIGPDAEATDIAALDAADPLRGFRSRFTLPEGVLYLDGNSLGALPAHTSERIARLVRQEWGEGLIRSWNEAGWYDLPRGLGDRIAPLVGAAPGQTVVCDSTSVNLFKVLTAARRLRPDRRVLVAELGSFPTDLYLTEGVGVAARDRRLLDRDGWTTDSLADLLADDTAVLLLSHVDYRTGELRDMAGITELAHRHGALVVWDLCHSVGALPVELDATGADFAVGCSYKYLNGGPGSPAFLYAAARHHDAAEQPLTGWFGHADPFAFEPGYRPADGIGRFLTGTPPLLSMAGLQAALDLWDEVDLTALRAKSLSLTSLFLELTAPLGLPSLTPAEPSRRGSQVSLRHPHAYAVMQALIERGVIGDFRAPDVLRFGFTPLYLSHRDVLDAATALREVLESGVWREQRFTASAGAVT</sequence>
<evidence type="ECO:0000313" key="9">
    <source>
        <dbReference type="Proteomes" id="UP001592581"/>
    </source>
</evidence>
<reference evidence="8 9" key="1">
    <citation type="submission" date="2024-06" db="EMBL/GenBank/DDBJ databases">
        <authorList>
            <person name="Lee S.D."/>
        </authorList>
    </citation>
    <scope>NUCLEOTIDE SEQUENCE [LARGE SCALE GENOMIC DNA]</scope>
    <source>
        <strain evidence="8 9">N1-10</strain>
    </source>
</reference>
<comment type="subunit">
    <text evidence="4 6">Homodimer.</text>
</comment>
<dbReference type="Gene3D" id="3.90.1150.10">
    <property type="entry name" value="Aspartate Aminotransferase, domain 1"/>
    <property type="match status" value="1"/>
</dbReference>
<organism evidence="8 9">
    <name type="scientific">Streptacidiphilus jeojiensis</name>
    <dbReference type="NCBI Taxonomy" id="3229225"/>
    <lineage>
        <taxon>Bacteria</taxon>
        <taxon>Bacillati</taxon>
        <taxon>Actinomycetota</taxon>
        <taxon>Actinomycetes</taxon>
        <taxon>Kitasatosporales</taxon>
        <taxon>Streptomycetaceae</taxon>
        <taxon>Streptacidiphilus</taxon>
    </lineage>
</organism>
<comment type="catalytic activity">
    <reaction evidence="4 6">
        <text>L-kynurenine + H2O = anthranilate + L-alanine + H(+)</text>
        <dbReference type="Rhea" id="RHEA:16813"/>
        <dbReference type="ChEBI" id="CHEBI:15377"/>
        <dbReference type="ChEBI" id="CHEBI:15378"/>
        <dbReference type="ChEBI" id="CHEBI:16567"/>
        <dbReference type="ChEBI" id="CHEBI:57959"/>
        <dbReference type="ChEBI" id="CHEBI:57972"/>
        <dbReference type="EC" id="3.7.1.3"/>
    </reaction>
</comment>
<feature type="binding site" evidence="4">
    <location>
        <begin position="155"/>
        <end position="158"/>
    </location>
    <ligand>
        <name>pyridoxal 5'-phosphate</name>
        <dbReference type="ChEBI" id="CHEBI:597326"/>
    </ligand>
</feature>
<dbReference type="InterPro" id="IPR010111">
    <property type="entry name" value="Kynureninase"/>
</dbReference>
<evidence type="ECO:0000256" key="7">
    <source>
        <dbReference type="SAM" id="MobiDB-lite"/>
    </source>
</evidence>
<feature type="modified residue" description="N6-(pyridoxal phosphate)lysine" evidence="4">
    <location>
        <position position="254"/>
    </location>
</feature>
<feature type="binding site" evidence="4">
    <location>
        <position position="253"/>
    </location>
    <ligand>
        <name>pyridoxal 5'-phosphate</name>
        <dbReference type="ChEBI" id="CHEBI:597326"/>
    </ligand>
</feature>
<comment type="caution">
    <text evidence="4">Lacks conserved residue(s) required for the propagation of feature annotation.</text>
</comment>
<dbReference type="EC" id="3.7.1.3" evidence="4 5"/>
<dbReference type="SUPFAM" id="SSF53383">
    <property type="entry name" value="PLP-dependent transferases"/>
    <property type="match status" value="1"/>
</dbReference>
<proteinExistence type="inferred from homology"/>
<evidence type="ECO:0000256" key="3">
    <source>
        <dbReference type="ARBA" id="ARBA00022898"/>
    </source>
</evidence>
<evidence type="ECO:0000256" key="1">
    <source>
        <dbReference type="ARBA" id="ARBA00022642"/>
    </source>
</evidence>
<keyword evidence="9" id="KW-1185">Reference proteome</keyword>
<dbReference type="PANTHER" id="PTHR14084">
    <property type="entry name" value="KYNURENINASE"/>
    <property type="match status" value="1"/>
</dbReference>
<dbReference type="Proteomes" id="UP001592581">
    <property type="component" value="Unassembled WGS sequence"/>
</dbReference>
<keyword evidence="1 4" id="KW-0662">Pyridine nucleotide biosynthesis</keyword>